<protein>
    <submittedName>
        <fullName evidence="2">Uncharacterized protein</fullName>
    </submittedName>
</protein>
<organism evidence="2 3">
    <name type="scientific">Streptomyces coeruleofuscus</name>
    <dbReference type="NCBI Taxonomy" id="66879"/>
    <lineage>
        <taxon>Bacteria</taxon>
        <taxon>Bacillati</taxon>
        <taxon>Actinomycetota</taxon>
        <taxon>Actinomycetes</taxon>
        <taxon>Kitasatosporales</taxon>
        <taxon>Streptomycetaceae</taxon>
        <taxon>Streptomyces</taxon>
    </lineage>
</organism>
<reference evidence="3" key="1">
    <citation type="journal article" date="2019" name="Int. J. Syst. Evol. Microbiol.">
        <title>The Global Catalogue of Microorganisms (GCM) 10K type strain sequencing project: providing services to taxonomists for standard genome sequencing and annotation.</title>
        <authorList>
            <consortium name="The Broad Institute Genomics Platform"/>
            <consortium name="The Broad Institute Genome Sequencing Center for Infectious Disease"/>
            <person name="Wu L."/>
            <person name="Ma J."/>
        </authorList>
    </citation>
    <scope>NUCLEOTIDE SEQUENCE [LARGE SCALE GENOMIC DNA]</scope>
    <source>
        <strain evidence="3">JCM 4358</strain>
    </source>
</reference>
<feature type="compositionally biased region" description="Low complexity" evidence="1">
    <location>
        <begin position="131"/>
        <end position="151"/>
    </location>
</feature>
<keyword evidence="3" id="KW-1185">Reference proteome</keyword>
<proteinExistence type="predicted"/>
<evidence type="ECO:0000313" key="2">
    <source>
        <dbReference type="EMBL" id="GAA2427704.1"/>
    </source>
</evidence>
<dbReference type="RefSeq" id="WP_086852973.1">
    <property type="nucleotide sequence ID" value="NZ_BAAASE010000019.1"/>
</dbReference>
<dbReference type="Proteomes" id="UP001499986">
    <property type="component" value="Unassembled WGS sequence"/>
</dbReference>
<accession>A0ABP5WL62</accession>
<comment type="caution">
    <text evidence="2">The sequence shown here is derived from an EMBL/GenBank/DDBJ whole genome shotgun (WGS) entry which is preliminary data.</text>
</comment>
<dbReference type="EMBL" id="BAAASE010000019">
    <property type="protein sequence ID" value="GAA2427704.1"/>
    <property type="molecule type" value="Genomic_DNA"/>
</dbReference>
<gene>
    <name evidence="2" type="ORF">GCM10010255_82890</name>
</gene>
<sequence length="151" mass="16377">MEQLRTLIEECRDPEGFTRLKGMVGVERWASAGGGRARRALTRIMVAKGGGLADITVGDVIEYDTERRRTAHGVNAGGTLYYAWLRELGHLPGDAPTTLRFLDKVTGQLTCAQLVDRHPSLPRGSGPCSSTTWKNAAPAWTTPPWTTSPGT</sequence>
<name>A0ABP5WL62_9ACTN</name>
<evidence type="ECO:0000313" key="3">
    <source>
        <dbReference type="Proteomes" id="UP001499986"/>
    </source>
</evidence>
<evidence type="ECO:0000256" key="1">
    <source>
        <dbReference type="SAM" id="MobiDB-lite"/>
    </source>
</evidence>
<feature type="region of interest" description="Disordered" evidence="1">
    <location>
        <begin position="121"/>
        <end position="151"/>
    </location>
</feature>